<proteinExistence type="predicted"/>
<dbReference type="EMBL" id="REGN01004594">
    <property type="protein sequence ID" value="RNA16909.1"/>
    <property type="molecule type" value="Genomic_DNA"/>
</dbReference>
<sequence length="111" mass="13286">MLQKHQINYLKSNLTCNKFKFITFLFIHSFIQTKIISRSLSKFSVPELKSKPYLERRETLGWSTLEERSSRGDLIQHFWSARVYHYLETQVSHSIYTTTTTLTTKINFNKY</sequence>
<gene>
    <name evidence="1" type="ORF">BpHYR1_009741</name>
</gene>
<comment type="caution">
    <text evidence="1">The sequence shown here is derived from an EMBL/GenBank/DDBJ whole genome shotgun (WGS) entry which is preliminary data.</text>
</comment>
<reference evidence="1 2" key="1">
    <citation type="journal article" date="2018" name="Sci. Rep.">
        <title>Genomic signatures of local adaptation to the degree of environmental predictability in rotifers.</title>
        <authorList>
            <person name="Franch-Gras L."/>
            <person name="Hahn C."/>
            <person name="Garcia-Roger E.M."/>
            <person name="Carmona M.J."/>
            <person name="Serra M."/>
            <person name="Gomez A."/>
        </authorList>
    </citation>
    <scope>NUCLEOTIDE SEQUENCE [LARGE SCALE GENOMIC DNA]</scope>
    <source>
        <strain evidence="1">HYR1</strain>
    </source>
</reference>
<accession>A0A3M7R0A7</accession>
<protein>
    <submittedName>
        <fullName evidence="1">Uncharacterized protein</fullName>
    </submittedName>
</protein>
<name>A0A3M7R0A7_BRAPC</name>
<dbReference type="AlphaFoldDB" id="A0A3M7R0A7"/>
<keyword evidence="2" id="KW-1185">Reference proteome</keyword>
<evidence type="ECO:0000313" key="1">
    <source>
        <dbReference type="EMBL" id="RNA16909.1"/>
    </source>
</evidence>
<evidence type="ECO:0000313" key="2">
    <source>
        <dbReference type="Proteomes" id="UP000276133"/>
    </source>
</evidence>
<dbReference type="Proteomes" id="UP000276133">
    <property type="component" value="Unassembled WGS sequence"/>
</dbReference>
<organism evidence="1 2">
    <name type="scientific">Brachionus plicatilis</name>
    <name type="common">Marine rotifer</name>
    <name type="synonym">Brachionus muelleri</name>
    <dbReference type="NCBI Taxonomy" id="10195"/>
    <lineage>
        <taxon>Eukaryota</taxon>
        <taxon>Metazoa</taxon>
        <taxon>Spiralia</taxon>
        <taxon>Gnathifera</taxon>
        <taxon>Rotifera</taxon>
        <taxon>Eurotatoria</taxon>
        <taxon>Monogononta</taxon>
        <taxon>Pseudotrocha</taxon>
        <taxon>Ploima</taxon>
        <taxon>Brachionidae</taxon>
        <taxon>Brachionus</taxon>
    </lineage>
</organism>